<dbReference type="PANTHER" id="PTHR21294:SF8">
    <property type="entry name" value="ELECTRON TRANSFER FLAVOPROTEIN SUBUNIT BETA"/>
    <property type="match status" value="1"/>
</dbReference>
<reference evidence="16" key="2">
    <citation type="submission" date="2023-06" db="EMBL/GenBank/DDBJ databases">
        <authorList>
            <consortium name="Lawrence Berkeley National Laboratory"/>
            <person name="Mondo S.J."/>
            <person name="Hensen N."/>
            <person name="Bonometti L."/>
            <person name="Westerberg I."/>
            <person name="Brannstrom I.O."/>
            <person name="Guillou S."/>
            <person name="Cros-Aarteil S."/>
            <person name="Calhoun S."/>
            <person name="Haridas S."/>
            <person name="Kuo A."/>
            <person name="Pangilinan J."/>
            <person name="Riley R."/>
            <person name="Labutti K."/>
            <person name="Andreopoulos B."/>
            <person name="Lipzen A."/>
            <person name="Chen C."/>
            <person name="Yanf M."/>
            <person name="Daum C."/>
            <person name="Ng V."/>
            <person name="Clum A."/>
            <person name="Steindorff A."/>
            <person name="Ohm R."/>
            <person name="Martin F."/>
            <person name="Silar P."/>
            <person name="Natvig D."/>
            <person name="Lalanne C."/>
            <person name="Gautier V."/>
            <person name="Ament-Velasquez S.L."/>
            <person name="Kruys A."/>
            <person name="Hutchinson M.I."/>
            <person name="Powell A.J."/>
            <person name="Barry K."/>
            <person name="Miller A.N."/>
            <person name="Grigoriev I.V."/>
            <person name="Debuchy R."/>
            <person name="Gladieux P."/>
            <person name="Thoren M.H."/>
            <person name="Johannesson H."/>
        </authorList>
    </citation>
    <scope>NUCLEOTIDE SEQUENCE</scope>
    <source>
        <strain evidence="16">PSN324</strain>
    </source>
</reference>
<keyword evidence="6 12" id="KW-0863">Zinc-finger</keyword>
<feature type="region of interest" description="Disordered" evidence="13">
    <location>
        <begin position="125"/>
        <end position="197"/>
    </location>
</feature>
<feature type="compositionally biased region" description="Basic and acidic residues" evidence="13">
    <location>
        <begin position="180"/>
        <end position="189"/>
    </location>
</feature>
<dbReference type="Proteomes" id="UP001321749">
    <property type="component" value="Unassembled WGS sequence"/>
</dbReference>
<evidence type="ECO:0000256" key="7">
    <source>
        <dbReference type="ARBA" id="ARBA00022833"/>
    </source>
</evidence>
<dbReference type="SMART" id="SM00360">
    <property type="entry name" value="RRM"/>
    <property type="match status" value="2"/>
</dbReference>
<dbReference type="AlphaFoldDB" id="A0AAV9HDM0"/>
<dbReference type="GO" id="GO:0005759">
    <property type="term" value="C:mitochondrial matrix"/>
    <property type="evidence" value="ECO:0007669"/>
    <property type="project" value="UniProtKB-SubCell"/>
</dbReference>
<gene>
    <name evidence="16" type="ORF">QBC42DRAFT_308698</name>
</gene>
<dbReference type="Gene3D" id="1.10.220.150">
    <property type="entry name" value="Arf GTPase activating protein"/>
    <property type="match status" value="1"/>
</dbReference>
<comment type="similarity">
    <text evidence="2">Belongs to the ETF beta-subunit/FixA family.</text>
</comment>
<dbReference type="InterPro" id="IPR012255">
    <property type="entry name" value="ETF_b"/>
</dbReference>
<dbReference type="InterPro" id="IPR012677">
    <property type="entry name" value="Nucleotide-bd_a/b_plait_sf"/>
</dbReference>
<evidence type="ECO:0000256" key="5">
    <source>
        <dbReference type="ARBA" id="ARBA00022723"/>
    </source>
</evidence>
<reference evidence="16" key="1">
    <citation type="journal article" date="2023" name="Mol. Phylogenet. Evol.">
        <title>Genome-scale phylogeny and comparative genomics of the fungal order Sordariales.</title>
        <authorList>
            <person name="Hensen N."/>
            <person name="Bonometti L."/>
            <person name="Westerberg I."/>
            <person name="Brannstrom I.O."/>
            <person name="Guillou S."/>
            <person name="Cros-Aarteil S."/>
            <person name="Calhoun S."/>
            <person name="Haridas S."/>
            <person name="Kuo A."/>
            <person name="Mondo S."/>
            <person name="Pangilinan J."/>
            <person name="Riley R."/>
            <person name="LaButti K."/>
            <person name="Andreopoulos B."/>
            <person name="Lipzen A."/>
            <person name="Chen C."/>
            <person name="Yan M."/>
            <person name="Daum C."/>
            <person name="Ng V."/>
            <person name="Clum A."/>
            <person name="Steindorff A."/>
            <person name="Ohm R.A."/>
            <person name="Martin F."/>
            <person name="Silar P."/>
            <person name="Natvig D.O."/>
            <person name="Lalanne C."/>
            <person name="Gautier V."/>
            <person name="Ament-Velasquez S.L."/>
            <person name="Kruys A."/>
            <person name="Hutchinson M.I."/>
            <person name="Powell A.J."/>
            <person name="Barry K."/>
            <person name="Miller A.N."/>
            <person name="Grigoriev I.V."/>
            <person name="Debuchy R."/>
            <person name="Gladieux P."/>
            <person name="Hiltunen Thoren M."/>
            <person name="Johannesson H."/>
        </authorList>
    </citation>
    <scope>NUCLEOTIDE SEQUENCE</scope>
    <source>
        <strain evidence="16">PSN324</strain>
    </source>
</reference>
<dbReference type="InterPro" id="IPR000049">
    <property type="entry name" value="ET-Flavoprotein_bsu_CS"/>
</dbReference>
<dbReference type="SUPFAM" id="SSF54928">
    <property type="entry name" value="RNA-binding domain, RBD"/>
    <property type="match status" value="2"/>
</dbReference>
<keyword evidence="7" id="KW-0862">Zinc</keyword>
<feature type="compositionally biased region" description="Polar residues" evidence="13">
    <location>
        <begin position="474"/>
        <end position="485"/>
    </location>
</feature>
<dbReference type="InterPro" id="IPR037278">
    <property type="entry name" value="ARFGAP/RecO"/>
</dbReference>
<dbReference type="CDD" id="cd08830">
    <property type="entry name" value="ArfGap_ArfGap1"/>
    <property type="match status" value="1"/>
</dbReference>
<keyword evidence="8" id="KW-0249">Electron transport</keyword>
<feature type="domain" description="RRM" evidence="14">
    <location>
        <begin position="49"/>
        <end position="126"/>
    </location>
</feature>
<dbReference type="InterPro" id="IPR000504">
    <property type="entry name" value="RRM_dom"/>
</dbReference>
<evidence type="ECO:0000256" key="11">
    <source>
        <dbReference type="PROSITE-ProRule" id="PRU00176"/>
    </source>
</evidence>
<name>A0AAV9HDM0_9PEZI</name>
<dbReference type="SUPFAM" id="SSF52402">
    <property type="entry name" value="Adenine nucleotide alpha hydrolases-like"/>
    <property type="match status" value="1"/>
</dbReference>
<comment type="function">
    <text evidence="9">The electron transfer flavoprotein serves as a specific electron acceptor for several dehydrogenases, including five acyl-CoA dehydrogenases, glutaryl-CoA and sarcosine dehydrogenase. It transfers the electrons to the main mitochondrial respiratory chain via ETF-ubiquinone oxidoreductase (ETF dehydrogenase).</text>
</comment>
<evidence type="ECO:0000313" key="17">
    <source>
        <dbReference type="Proteomes" id="UP001321749"/>
    </source>
</evidence>
<sequence length="906" mass="97267">MSTVVEKVVDAASTAVNEVANTLANTTLTDKGDKSNNNDAVLASAAEGRRLYIGNLAYATTEGELKEFFKGYLVESVSIPKNPRTDRPVGYAFVDLSTPSEAERAIAELSGKEILERKVSVQLARKPDANEKTEGAGEGSGAEGTRRRQSTRGRGRAGRGRGGRARGGRGSDSGKPQPRPTRERRERGPPADGIPSKTKVMVANLPYDLTEDKLKDLFKDYSPVSAKIALRPIPRFMIKKLQARGEPRKGRGFGFVTLSSEELQQKAVAEMNGKEIDGREIAVKLVTIQQEPGNSVCCDCNAPSPQWASPKFGIFICLSCAGVHRGLGVHISFVRSVSMDAFKSAEIERMRLGGNENWKKFWREHEETKMLGSDWEDVTIGDRYSGAVGEEWKERLTAKVEGREYVKGEKPKVEAKKETENKGAESGTGSEAPLSGGKIKVDVDYFAKLGERNANRSADLPPSQGGKYQGFGSSGSSTPAQRNQQGAAALPGLDDLQKDPVAALSKGFGWFTSTVTKTAKTVNEGFIQPTAKQIAESDFAAQARNAAATAAKTAQAGAKTASDGLTRFVEGPSGSGYKPVSTGNFDESKRAFWDDFASAADNRKTNANSIGTAAMGKGSGSSGAAGKPAAKEEWDDCLPRPPEQHLDDMSALRILVPIKRVIDYAVKPRVNKAQTAVETAGVKHSMNPFDELSVEESVRIREKKKAPGGVEDICVISAGPPKAQDVLRTAMAMGADRAIHVETKEGDDLEPLSVAKLLKAAAEQHKSNLVILGKQSIDDDANQTGQMLAGLLGWPQATQASAVEFGENDTVSVTREVDGGVETLRAKLPMIITTDLRLNEPRYASLPNIMKAKKKPLEKKTLADYGITGDKRLKVLKVTEPPTRQGGGKVEDVDGLISKLKELGAI</sequence>
<dbReference type="PROSITE" id="PS01065">
    <property type="entry name" value="ETF_BETA"/>
    <property type="match status" value="1"/>
</dbReference>
<keyword evidence="4" id="KW-0343">GTPase activation</keyword>
<dbReference type="InterPro" id="IPR038508">
    <property type="entry name" value="ArfGAP_dom_sf"/>
</dbReference>
<dbReference type="FunFam" id="3.40.50.620:FF:000011">
    <property type="entry name" value="Electron transfer flavoprotein subunit beta"/>
    <property type="match status" value="1"/>
</dbReference>
<dbReference type="SMART" id="SM00105">
    <property type="entry name" value="ArfGap"/>
    <property type="match status" value="1"/>
</dbReference>
<keyword evidence="5" id="KW-0479">Metal-binding</keyword>
<dbReference type="GO" id="GO:0003723">
    <property type="term" value="F:RNA binding"/>
    <property type="evidence" value="ECO:0007669"/>
    <property type="project" value="UniProtKB-UniRule"/>
</dbReference>
<feature type="region of interest" description="Disordered" evidence="13">
    <location>
        <begin position="556"/>
        <end position="582"/>
    </location>
</feature>
<feature type="region of interest" description="Disordered" evidence="13">
    <location>
        <begin position="409"/>
        <end position="435"/>
    </location>
</feature>
<evidence type="ECO:0000256" key="9">
    <source>
        <dbReference type="ARBA" id="ARBA00025416"/>
    </source>
</evidence>
<dbReference type="CDD" id="cd01714">
    <property type="entry name" value="ETF_beta"/>
    <property type="match status" value="1"/>
</dbReference>
<evidence type="ECO:0000256" key="13">
    <source>
        <dbReference type="SAM" id="MobiDB-lite"/>
    </source>
</evidence>
<feature type="compositionally biased region" description="Basic residues" evidence="13">
    <location>
        <begin position="147"/>
        <end position="167"/>
    </location>
</feature>
<evidence type="ECO:0000256" key="2">
    <source>
        <dbReference type="ARBA" id="ARBA00007557"/>
    </source>
</evidence>
<dbReference type="GO" id="GO:0009055">
    <property type="term" value="F:electron transfer activity"/>
    <property type="evidence" value="ECO:0007669"/>
    <property type="project" value="InterPro"/>
</dbReference>
<keyword evidence="3" id="KW-0813">Transport</keyword>
<feature type="compositionally biased region" description="Basic and acidic residues" evidence="13">
    <location>
        <begin position="125"/>
        <end position="135"/>
    </location>
</feature>
<keyword evidence="17" id="KW-1185">Reference proteome</keyword>
<evidence type="ECO:0000256" key="1">
    <source>
        <dbReference type="ARBA" id="ARBA00004305"/>
    </source>
</evidence>
<comment type="caution">
    <text evidence="16">The sequence shown here is derived from an EMBL/GenBank/DDBJ whole genome shotgun (WGS) entry which is preliminary data.</text>
</comment>
<dbReference type="InterPro" id="IPR035979">
    <property type="entry name" value="RBD_domain_sf"/>
</dbReference>
<proteinExistence type="inferred from homology"/>
<organism evidence="16 17">
    <name type="scientific">Cladorrhinum samala</name>
    <dbReference type="NCBI Taxonomy" id="585594"/>
    <lineage>
        <taxon>Eukaryota</taxon>
        <taxon>Fungi</taxon>
        <taxon>Dikarya</taxon>
        <taxon>Ascomycota</taxon>
        <taxon>Pezizomycotina</taxon>
        <taxon>Sordariomycetes</taxon>
        <taxon>Sordariomycetidae</taxon>
        <taxon>Sordariales</taxon>
        <taxon>Podosporaceae</taxon>
        <taxon>Cladorrhinum</taxon>
    </lineage>
</organism>
<evidence type="ECO:0000259" key="15">
    <source>
        <dbReference type="PROSITE" id="PS50115"/>
    </source>
</evidence>
<keyword evidence="11" id="KW-0694">RNA-binding</keyword>
<feature type="region of interest" description="Disordered" evidence="13">
    <location>
        <begin position="453"/>
        <end position="485"/>
    </location>
</feature>
<evidence type="ECO:0000256" key="6">
    <source>
        <dbReference type="ARBA" id="ARBA00022771"/>
    </source>
</evidence>
<dbReference type="EMBL" id="MU865074">
    <property type="protein sequence ID" value="KAK4458309.1"/>
    <property type="molecule type" value="Genomic_DNA"/>
</dbReference>
<feature type="compositionally biased region" description="Basic and acidic residues" evidence="13">
    <location>
        <begin position="409"/>
        <end position="423"/>
    </location>
</feature>
<dbReference type="SMART" id="SM00893">
    <property type="entry name" value="ETF"/>
    <property type="match status" value="1"/>
</dbReference>
<dbReference type="Gene3D" id="3.30.70.330">
    <property type="match status" value="2"/>
</dbReference>
<evidence type="ECO:0000259" key="14">
    <source>
        <dbReference type="PROSITE" id="PS50102"/>
    </source>
</evidence>
<dbReference type="Pfam" id="PF00076">
    <property type="entry name" value="RRM_1"/>
    <property type="match status" value="2"/>
</dbReference>
<feature type="domain" description="RRM" evidence="14">
    <location>
        <begin position="198"/>
        <end position="288"/>
    </location>
</feature>
<evidence type="ECO:0000256" key="3">
    <source>
        <dbReference type="ARBA" id="ARBA00022448"/>
    </source>
</evidence>
<dbReference type="InterPro" id="IPR001164">
    <property type="entry name" value="ArfGAP_dom"/>
</dbReference>
<feature type="domain" description="Arf-GAP" evidence="15">
    <location>
        <begin position="280"/>
        <end position="405"/>
    </location>
</feature>
<dbReference type="InterPro" id="IPR014729">
    <property type="entry name" value="Rossmann-like_a/b/a_fold"/>
</dbReference>
<dbReference type="GO" id="GO:0005096">
    <property type="term" value="F:GTPase activator activity"/>
    <property type="evidence" value="ECO:0007669"/>
    <property type="project" value="UniProtKB-KW"/>
</dbReference>
<dbReference type="PROSITE" id="PS50115">
    <property type="entry name" value="ARFGAP"/>
    <property type="match status" value="1"/>
</dbReference>
<dbReference type="Gene3D" id="3.40.50.620">
    <property type="entry name" value="HUPs"/>
    <property type="match status" value="1"/>
</dbReference>
<evidence type="ECO:0000256" key="10">
    <source>
        <dbReference type="ARBA" id="ARBA00070315"/>
    </source>
</evidence>
<dbReference type="Pfam" id="PF01012">
    <property type="entry name" value="ETF"/>
    <property type="match status" value="1"/>
</dbReference>
<dbReference type="InterPro" id="IPR014730">
    <property type="entry name" value="ETF_a/b_N"/>
</dbReference>
<dbReference type="SUPFAM" id="SSF57863">
    <property type="entry name" value="ArfGap/RecO-like zinc finger"/>
    <property type="match status" value="1"/>
</dbReference>
<dbReference type="FunFam" id="3.30.70.330:FF:001113">
    <property type="entry name" value="RNP domain protein"/>
    <property type="match status" value="1"/>
</dbReference>
<dbReference type="FunFam" id="1.10.220.150:FF:000014">
    <property type="entry name" value="ADP-ribosylation factor GTPase-activating protein"/>
    <property type="match status" value="1"/>
</dbReference>
<evidence type="ECO:0000313" key="16">
    <source>
        <dbReference type="EMBL" id="KAK4458309.1"/>
    </source>
</evidence>
<accession>A0AAV9HDM0</accession>
<evidence type="ECO:0000256" key="8">
    <source>
        <dbReference type="ARBA" id="ARBA00022982"/>
    </source>
</evidence>
<dbReference type="GO" id="GO:0009063">
    <property type="term" value="P:amino acid catabolic process"/>
    <property type="evidence" value="ECO:0007669"/>
    <property type="project" value="TreeGrafter"/>
</dbReference>
<dbReference type="PRINTS" id="PR00405">
    <property type="entry name" value="REVINTRACTNG"/>
</dbReference>
<dbReference type="InterPro" id="IPR033948">
    <property type="entry name" value="ETF_beta_N"/>
</dbReference>
<dbReference type="Pfam" id="PF01412">
    <property type="entry name" value="ArfGap"/>
    <property type="match status" value="1"/>
</dbReference>
<feature type="region of interest" description="Disordered" evidence="13">
    <location>
        <begin position="610"/>
        <end position="634"/>
    </location>
</feature>
<comment type="subcellular location">
    <subcellularLocation>
        <location evidence="1">Mitochondrion matrix</location>
    </subcellularLocation>
</comment>
<dbReference type="GO" id="GO:0008270">
    <property type="term" value="F:zinc ion binding"/>
    <property type="evidence" value="ECO:0007669"/>
    <property type="project" value="UniProtKB-KW"/>
</dbReference>
<evidence type="ECO:0000256" key="4">
    <source>
        <dbReference type="ARBA" id="ARBA00022468"/>
    </source>
</evidence>
<evidence type="ECO:0000256" key="12">
    <source>
        <dbReference type="PROSITE-ProRule" id="PRU00288"/>
    </source>
</evidence>
<dbReference type="PANTHER" id="PTHR21294">
    <property type="entry name" value="ELECTRON TRANSFER FLAVOPROTEIN BETA-SUBUNIT"/>
    <property type="match status" value="1"/>
</dbReference>
<dbReference type="PROSITE" id="PS50102">
    <property type="entry name" value="RRM"/>
    <property type="match status" value="2"/>
</dbReference>
<dbReference type="GO" id="GO:0033539">
    <property type="term" value="P:fatty acid beta-oxidation using acyl-CoA dehydrogenase"/>
    <property type="evidence" value="ECO:0007669"/>
    <property type="project" value="TreeGrafter"/>
</dbReference>
<protein>
    <recommendedName>
        <fullName evidence="10">Probable electron transfer flavoprotein subunit beta</fullName>
    </recommendedName>
</protein>